<dbReference type="Proteomes" id="UP000265618">
    <property type="component" value="Unassembled WGS sequence"/>
</dbReference>
<evidence type="ECO:0000313" key="3">
    <source>
        <dbReference type="Proteomes" id="UP000265618"/>
    </source>
</evidence>
<feature type="transmembrane region" description="Helical" evidence="1">
    <location>
        <begin position="182"/>
        <end position="208"/>
    </location>
</feature>
<organism evidence="2 3">
    <name type="scientific">Kipferlia bialata</name>
    <dbReference type="NCBI Taxonomy" id="797122"/>
    <lineage>
        <taxon>Eukaryota</taxon>
        <taxon>Metamonada</taxon>
        <taxon>Carpediemonas-like organisms</taxon>
        <taxon>Kipferlia</taxon>
    </lineage>
</organism>
<accession>A0A9K3GH80</accession>
<feature type="transmembrane region" description="Helical" evidence="1">
    <location>
        <begin position="260"/>
        <end position="281"/>
    </location>
</feature>
<comment type="caution">
    <text evidence="2">The sequence shown here is derived from an EMBL/GenBank/DDBJ whole genome shotgun (WGS) entry which is preliminary data.</text>
</comment>
<sequence length="322" mass="33925">MRFGTLYSSASCGACRVLSRPLAALSSRLFPLTHTVSLPSGYGHMPGSNTNLDMYHEAVSKCLADTSIPQSMLGLPLYVSADRRVCLSGALGLLYPLTSPLSASPLWDSLLVSLSLSVIGCVCTMLLGGSMYLGTLAAGLSGMSLSNALSLCLAPALFACITACICRIGVLTLRLIIGESYFTVAAVAYLFTALVAPLCGVAVPAVLYPPRQRGDRQGMASKGVAPDGTGTRPHLSLLLDTWRVWVPAGVALAHTPPSTLLLALPCLCIAIMLTLMTWGTVHPHTWHPALRVPLLLVLCMGYMLLWVRAVVMGVFSGTSLGH</sequence>
<gene>
    <name evidence="2" type="ORF">KIPB_004164</name>
</gene>
<name>A0A9K3GH80_9EUKA</name>
<feature type="transmembrane region" description="Helical" evidence="1">
    <location>
        <begin position="145"/>
        <end position="170"/>
    </location>
</feature>
<keyword evidence="1" id="KW-0472">Membrane</keyword>
<dbReference type="AlphaFoldDB" id="A0A9K3GH80"/>
<proteinExistence type="predicted"/>
<reference evidence="2 3" key="1">
    <citation type="journal article" date="2018" name="PLoS ONE">
        <title>The draft genome of Kipferlia bialata reveals reductive genome evolution in fornicate parasites.</title>
        <authorList>
            <person name="Tanifuji G."/>
            <person name="Takabayashi S."/>
            <person name="Kume K."/>
            <person name="Takagi M."/>
            <person name="Nakayama T."/>
            <person name="Kamikawa R."/>
            <person name="Inagaki Y."/>
            <person name="Hashimoto T."/>
        </authorList>
    </citation>
    <scope>NUCLEOTIDE SEQUENCE [LARGE SCALE GENOMIC DNA]</scope>
    <source>
        <strain evidence="2">NY0173</strain>
    </source>
</reference>
<dbReference type="EMBL" id="BDIP01000865">
    <property type="protein sequence ID" value="GIQ82933.1"/>
    <property type="molecule type" value="Genomic_DNA"/>
</dbReference>
<evidence type="ECO:0000256" key="1">
    <source>
        <dbReference type="SAM" id="Phobius"/>
    </source>
</evidence>
<feature type="transmembrane region" description="Helical" evidence="1">
    <location>
        <begin position="293"/>
        <end position="315"/>
    </location>
</feature>
<keyword evidence="1" id="KW-1133">Transmembrane helix</keyword>
<protein>
    <submittedName>
        <fullName evidence="2">Uncharacterized protein</fullName>
    </submittedName>
</protein>
<evidence type="ECO:0000313" key="2">
    <source>
        <dbReference type="EMBL" id="GIQ82933.1"/>
    </source>
</evidence>
<keyword evidence="1" id="KW-0812">Transmembrane</keyword>
<feature type="transmembrane region" description="Helical" evidence="1">
    <location>
        <begin position="110"/>
        <end position="133"/>
    </location>
</feature>
<keyword evidence="3" id="KW-1185">Reference proteome</keyword>